<organism evidence="1">
    <name type="scientific">Siphoviridae sp. ct9j27</name>
    <dbReference type="NCBI Taxonomy" id="2825369"/>
    <lineage>
        <taxon>Viruses</taxon>
        <taxon>Duplodnaviria</taxon>
        <taxon>Heunggongvirae</taxon>
        <taxon>Uroviricota</taxon>
        <taxon>Caudoviricetes</taxon>
    </lineage>
</organism>
<proteinExistence type="predicted"/>
<name>A0A8S5U8M1_9CAUD</name>
<reference evidence="1" key="1">
    <citation type="journal article" date="2021" name="Proc. Natl. Acad. Sci. U.S.A.">
        <title>A Catalog of Tens of Thousands of Viruses from Human Metagenomes Reveals Hidden Associations with Chronic Diseases.</title>
        <authorList>
            <person name="Tisza M.J."/>
            <person name="Buck C.B."/>
        </authorList>
    </citation>
    <scope>NUCLEOTIDE SEQUENCE</scope>
    <source>
        <strain evidence="1">Ct9j27</strain>
    </source>
</reference>
<evidence type="ECO:0000313" key="1">
    <source>
        <dbReference type="EMBL" id="DAF90742.1"/>
    </source>
</evidence>
<accession>A0A8S5U8M1</accession>
<dbReference type="EMBL" id="BK016036">
    <property type="protein sequence ID" value="DAF90742.1"/>
    <property type="molecule type" value="Genomic_DNA"/>
</dbReference>
<sequence>MKKQQRITDVVFIRDMVNEVRNHQNFMSRALICNDLAAFLYRLSLSEKCLTTLLDLLDKDIEHLKKDEESQGGK</sequence>
<protein>
    <submittedName>
        <fullName evidence="1">Uncharacterized protein</fullName>
    </submittedName>
</protein>